<protein>
    <submittedName>
        <fullName evidence="9">AEC family transporter</fullName>
    </submittedName>
</protein>
<keyword evidence="3" id="KW-0813">Transport</keyword>
<dbReference type="Pfam" id="PF03547">
    <property type="entry name" value="Mem_trans"/>
    <property type="match status" value="2"/>
</dbReference>
<evidence type="ECO:0000256" key="3">
    <source>
        <dbReference type="ARBA" id="ARBA00022448"/>
    </source>
</evidence>
<dbReference type="RefSeq" id="WP_227621237.1">
    <property type="nucleotide sequence ID" value="NZ_JAJEQL010000019.1"/>
</dbReference>
<feature type="transmembrane region" description="Helical" evidence="8">
    <location>
        <begin position="199"/>
        <end position="216"/>
    </location>
</feature>
<evidence type="ECO:0000313" key="10">
    <source>
        <dbReference type="Proteomes" id="UP001430637"/>
    </source>
</evidence>
<evidence type="ECO:0000256" key="6">
    <source>
        <dbReference type="ARBA" id="ARBA00022989"/>
    </source>
</evidence>
<keyword evidence="6 8" id="KW-1133">Transmembrane helix</keyword>
<evidence type="ECO:0000256" key="2">
    <source>
        <dbReference type="ARBA" id="ARBA00010145"/>
    </source>
</evidence>
<dbReference type="Proteomes" id="UP001430637">
    <property type="component" value="Unassembled WGS sequence"/>
</dbReference>
<keyword evidence="4" id="KW-1003">Cell membrane</keyword>
<feature type="transmembrane region" description="Helical" evidence="8">
    <location>
        <begin position="37"/>
        <end position="55"/>
    </location>
</feature>
<evidence type="ECO:0000256" key="7">
    <source>
        <dbReference type="ARBA" id="ARBA00023136"/>
    </source>
</evidence>
<comment type="subcellular location">
    <subcellularLocation>
        <location evidence="1">Cell membrane</location>
        <topology evidence="1">Multi-pass membrane protein</topology>
    </subcellularLocation>
</comment>
<keyword evidence="7 8" id="KW-0472">Membrane</keyword>
<evidence type="ECO:0000256" key="1">
    <source>
        <dbReference type="ARBA" id="ARBA00004651"/>
    </source>
</evidence>
<accession>A0ABS8F9F1</accession>
<dbReference type="EMBL" id="JAJEQL010000019">
    <property type="protein sequence ID" value="MCC2199752.1"/>
    <property type="molecule type" value="Genomic_DNA"/>
</dbReference>
<feature type="transmembrane region" description="Helical" evidence="8">
    <location>
        <begin position="257"/>
        <end position="277"/>
    </location>
</feature>
<dbReference type="InterPro" id="IPR038770">
    <property type="entry name" value="Na+/solute_symporter_sf"/>
</dbReference>
<evidence type="ECO:0000256" key="5">
    <source>
        <dbReference type="ARBA" id="ARBA00022692"/>
    </source>
</evidence>
<feature type="transmembrane region" description="Helical" evidence="8">
    <location>
        <begin position="228"/>
        <end position="251"/>
    </location>
</feature>
<reference evidence="9" key="1">
    <citation type="submission" date="2021-10" db="EMBL/GenBank/DDBJ databases">
        <title>Anaerobic single-cell dispensing facilitates the cultivation of human gut bacteria.</title>
        <authorList>
            <person name="Afrizal A."/>
        </authorList>
    </citation>
    <scope>NUCLEOTIDE SEQUENCE</scope>
    <source>
        <strain evidence="9">CLA-AA-H233</strain>
    </source>
</reference>
<keyword evidence="5 8" id="KW-0812">Transmembrane</keyword>
<evidence type="ECO:0000256" key="8">
    <source>
        <dbReference type="SAM" id="Phobius"/>
    </source>
</evidence>
<evidence type="ECO:0000313" key="9">
    <source>
        <dbReference type="EMBL" id="MCC2199752.1"/>
    </source>
</evidence>
<organism evidence="9 10">
    <name type="scientific">Faecalibacterium butyricigenerans</name>
    <dbReference type="NCBI Taxonomy" id="1851427"/>
    <lineage>
        <taxon>Bacteria</taxon>
        <taxon>Bacillati</taxon>
        <taxon>Bacillota</taxon>
        <taxon>Clostridia</taxon>
        <taxon>Eubacteriales</taxon>
        <taxon>Oscillospiraceae</taxon>
        <taxon>Faecalibacterium</taxon>
    </lineage>
</organism>
<name>A0ABS8F9F1_9FIRM</name>
<feature type="transmembrane region" description="Helical" evidence="8">
    <location>
        <begin position="127"/>
        <end position="148"/>
    </location>
</feature>
<proteinExistence type="inferred from homology"/>
<feature type="transmembrane region" description="Helical" evidence="8">
    <location>
        <begin position="284"/>
        <end position="306"/>
    </location>
</feature>
<feature type="transmembrane region" description="Helical" evidence="8">
    <location>
        <begin position="67"/>
        <end position="88"/>
    </location>
</feature>
<gene>
    <name evidence="9" type="ORF">LKD23_08305</name>
</gene>
<dbReference type="Gene3D" id="1.20.1530.20">
    <property type="match status" value="1"/>
</dbReference>
<comment type="similarity">
    <text evidence="2">Belongs to the auxin efflux carrier (TC 2.A.69) family.</text>
</comment>
<feature type="transmembrane region" description="Helical" evidence="8">
    <location>
        <begin position="100"/>
        <end position="121"/>
    </location>
</feature>
<feature type="transmembrane region" description="Helical" evidence="8">
    <location>
        <begin position="6"/>
        <end position="25"/>
    </location>
</feature>
<dbReference type="InterPro" id="IPR004776">
    <property type="entry name" value="Mem_transp_PIN-like"/>
</dbReference>
<sequence length="309" mass="33514">MDLALITAQQVAELFILMGLGALGAKTGLLRPEGKQTLSNLLVNLVVPAMIINSYRMDFSPEILRNLLAAFALSTLSSLLGLVITLLFTARSKDSRTPIFRFACIFSNAGYMGLPLISALFGSEGLLYASAYFTIFNLLLWTLGYSIVSGSSDPKKVAGSLLRCPAIYAIVVGLVLYLFQIPLPTLITQPMELLGDMNTPLSMLITGMLIASGDLRRILTDKHIWELTVVRMFFIPVLTIAAFAALGLFRYGMATQVVLLLECCPAAAITSVFAVQFRHDEQFAAGSVVLTTLLSILFLPLCALALTMF</sequence>
<evidence type="ECO:0000256" key="4">
    <source>
        <dbReference type="ARBA" id="ARBA00022475"/>
    </source>
</evidence>
<comment type="caution">
    <text evidence="9">The sequence shown here is derived from an EMBL/GenBank/DDBJ whole genome shotgun (WGS) entry which is preliminary data.</text>
</comment>
<dbReference type="PANTHER" id="PTHR36838:SF1">
    <property type="entry name" value="SLR1864 PROTEIN"/>
    <property type="match status" value="1"/>
</dbReference>
<keyword evidence="10" id="KW-1185">Reference proteome</keyword>
<dbReference type="PANTHER" id="PTHR36838">
    <property type="entry name" value="AUXIN EFFLUX CARRIER FAMILY PROTEIN"/>
    <property type="match status" value="1"/>
</dbReference>
<feature type="transmembrane region" description="Helical" evidence="8">
    <location>
        <begin position="160"/>
        <end position="179"/>
    </location>
</feature>